<dbReference type="HOGENOM" id="CLU_1568837_0_0_5"/>
<dbReference type="OrthoDB" id="9965471at2"/>
<evidence type="ECO:0000256" key="1">
    <source>
        <dbReference type="SAM" id="MobiDB-lite"/>
    </source>
</evidence>
<protein>
    <submittedName>
        <fullName evidence="2">Uncharacterized protein</fullName>
    </submittedName>
</protein>
<dbReference type="STRING" id="314232.SKA53_04318"/>
<dbReference type="EMBL" id="AAMS01000005">
    <property type="protein sequence ID" value="EAQ06281.1"/>
    <property type="molecule type" value="Genomic_DNA"/>
</dbReference>
<feature type="compositionally biased region" description="Polar residues" evidence="1">
    <location>
        <begin position="109"/>
        <end position="119"/>
    </location>
</feature>
<feature type="compositionally biased region" description="Basic and acidic residues" evidence="1">
    <location>
        <begin position="85"/>
        <end position="108"/>
    </location>
</feature>
<evidence type="ECO:0000313" key="2">
    <source>
        <dbReference type="EMBL" id="EAQ06281.1"/>
    </source>
</evidence>
<gene>
    <name evidence="2" type="ORF">SKA53_04318</name>
</gene>
<proteinExistence type="predicted"/>
<name>A3V5V7_9RHOB</name>
<dbReference type="RefSeq" id="WP_007204819.1">
    <property type="nucleotide sequence ID" value="NZ_CH672414.1"/>
</dbReference>
<evidence type="ECO:0000313" key="3">
    <source>
        <dbReference type="Proteomes" id="UP000004507"/>
    </source>
</evidence>
<organism evidence="2 3">
    <name type="scientific">Yoonia vestfoldensis SKA53</name>
    <dbReference type="NCBI Taxonomy" id="314232"/>
    <lineage>
        <taxon>Bacteria</taxon>
        <taxon>Pseudomonadati</taxon>
        <taxon>Pseudomonadota</taxon>
        <taxon>Alphaproteobacteria</taxon>
        <taxon>Rhodobacterales</taxon>
        <taxon>Paracoccaceae</taxon>
        <taxon>Yoonia</taxon>
    </lineage>
</organism>
<feature type="region of interest" description="Disordered" evidence="1">
    <location>
        <begin position="85"/>
        <end position="128"/>
    </location>
</feature>
<sequence length="170" mass="19178">MNLKDMPLEQLGANAYGHYKAGQKAEGKAAEQYTSSGLYLKEAKEQLNTLQNPRAPMNFAEFLLNHCPIGKSRAYDIIAIADGRKSPVEEAERHRSYREEREEPRNSARAETQSETASPQPQPKPRAPCVVKEAEDINAKYLGVHLRVIRLHLNSATEDQLKQIRNILNV</sequence>
<dbReference type="Proteomes" id="UP000004507">
    <property type="component" value="Unassembled WGS sequence"/>
</dbReference>
<keyword evidence="3" id="KW-1185">Reference proteome</keyword>
<accession>A3V5V7</accession>
<comment type="caution">
    <text evidence="2">The sequence shown here is derived from an EMBL/GenBank/DDBJ whole genome shotgun (WGS) entry which is preliminary data.</text>
</comment>
<reference evidence="2 3" key="1">
    <citation type="submission" date="2006-01" db="EMBL/GenBank/DDBJ databases">
        <authorList>
            <person name="Hagstrom A."/>
            <person name="Ferriera S."/>
            <person name="Johnson J."/>
            <person name="Kravitz S."/>
            <person name="Halpern A."/>
            <person name="Remington K."/>
            <person name="Beeson K."/>
            <person name="Tran B."/>
            <person name="Rogers Y.-H."/>
            <person name="Friedman R."/>
            <person name="Venter J.C."/>
        </authorList>
    </citation>
    <scope>NUCLEOTIDE SEQUENCE [LARGE SCALE GENOMIC DNA]</scope>
    <source>
        <strain evidence="2 3">SKA53</strain>
    </source>
</reference>
<dbReference type="AlphaFoldDB" id="A3V5V7"/>